<dbReference type="AlphaFoldDB" id="A0A2R6A6P9"/>
<evidence type="ECO:0000313" key="3">
    <source>
        <dbReference type="EMBL" id="PSN82039.1"/>
    </source>
</evidence>
<dbReference type="Pfam" id="PF03787">
    <property type="entry name" value="RAMPs"/>
    <property type="match status" value="1"/>
</dbReference>
<accession>A0A2R6A6P9</accession>
<dbReference type="PANTHER" id="PTHR35579:SF6">
    <property type="entry name" value="DUF324 DOMAIN-CONTAINING PROTEIN"/>
    <property type="match status" value="1"/>
</dbReference>
<protein>
    <recommendedName>
        <fullName evidence="2">CRISPR type III-associated protein domain-containing protein</fullName>
    </recommendedName>
</protein>
<feature type="domain" description="CRISPR type III-associated protein" evidence="2">
    <location>
        <begin position="36"/>
        <end position="234"/>
    </location>
</feature>
<comment type="caution">
    <text evidence="3">The sequence shown here is derived from an EMBL/GenBank/DDBJ whole genome shotgun (WGS) entry which is preliminary data.</text>
</comment>
<proteinExistence type="predicted"/>
<evidence type="ECO:0000313" key="4">
    <source>
        <dbReference type="Proteomes" id="UP000240880"/>
    </source>
</evidence>
<sequence>MEVDIKMTEEPLLFKKINHKTFVKYEIHNFEYLVVGGERGGEIEGADIPQQKYHDGVPYIPGSTIKGVARHLFTQVVTALTINELKNIFKIEKALANENEIEELLKSKDTDGLIEEIEASLNGTGKLGIVDLLFGSSVMASPLAFTDAIGTKRDLGTRTHVRIDADKESALKKGLVQVEAVRPNNIFQGMIIFSCIDVGTEPTVLHDSFEMLLKILENNDIFIGGWKSRGYGLAKFKILERKECTPLQIVKGECQV</sequence>
<dbReference type="GO" id="GO:0051607">
    <property type="term" value="P:defense response to virus"/>
    <property type="evidence" value="ECO:0007669"/>
    <property type="project" value="UniProtKB-KW"/>
</dbReference>
<dbReference type="InterPro" id="IPR005537">
    <property type="entry name" value="RAMP_III_fam"/>
</dbReference>
<evidence type="ECO:0000259" key="2">
    <source>
        <dbReference type="Pfam" id="PF03787"/>
    </source>
</evidence>
<dbReference type="InterPro" id="IPR052216">
    <property type="entry name" value="CRISPR_Csm3_endoribonuclease"/>
</dbReference>
<dbReference type="EMBL" id="NEXC01000105">
    <property type="protein sequence ID" value="PSN82039.1"/>
    <property type="molecule type" value="Genomic_DNA"/>
</dbReference>
<dbReference type="PANTHER" id="PTHR35579">
    <property type="entry name" value="CRISPR SYSTEM CMS ENDORIBONUCLEASE CSM3"/>
    <property type="match status" value="1"/>
</dbReference>
<gene>
    <name evidence="3" type="ORF">B9Q01_09160</name>
</gene>
<name>A0A2R6A6P9_9ARCH</name>
<organism evidence="3 4">
    <name type="scientific">Candidatus Marsarchaeota G1 archaeon OSP_D</name>
    <dbReference type="NCBI Taxonomy" id="1978155"/>
    <lineage>
        <taxon>Archaea</taxon>
        <taxon>Candidatus Marsarchaeota</taxon>
        <taxon>Candidatus Marsarchaeota group 1</taxon>
    </lineage>
</organism>
<keyword evidence="1" id="KW-0051">Antiviral defense</keyword>
<reference evidence="3 4" key="1">
    <citation type="submission" date="2017-04" db="EMBL/GenBank/DDBJ databases">
        <title>Novel microbial lineages endemic to geothermal iron-oxide mats fill important gaps in the evolutionary history of Archaea.</title>
        <authorList>
            <person name="Jay Z.J."/>
            <person name="Beam J.P."/>
            <person name="Dlakic M."/>
            <person name="Rusch D.B."/>
            <person name="Kozubal M.A."/>
            <person name="Inskeep W.P."/>
        </authorList>
    </citation>
    <scope>NUCLEOTIDE SEQUENCE [LARGE SCALE GENOMIC DNA]</scope>
    <source>
        <strain evidence="3">OSP_D</strain>
    </source>
</reference>
<dbReference type="Proteomes" id="UP000240880">
    <property type="component" value="Unassembled WGS sequence"/>
</dbReference>
<evidence type="ECO:0000256" key="1">
    <source>
        <dbReference type="ARBA" id="ARBA00023118"/>
    </source>
</evidence>